<reference evidence="1" key="1">
    <citation type="submission" date="2025-08" db="UniProtKB">
        <authorList>
            <consortium name="Ensembl"/>
        </authorList>
    </citation>
    <scope>IDENTIFICATION</scope>
</reference>
<evidence type="ECO:0000313" key="2">
    <source>
        <dbReference type="Proteomes" id="UP000261540"/>
    </source>
</evidence>
<accession>A0A3B3QKF7</accession>
<dbReference type="InterPro" id="IPR036757">
    <property type="entry name" value="TFR-like_dimer_dom_sf"/>
</dbReference>
<reference evidence="1" key="2">
    <citation type="submission" date="2025-09" db="UniProtKB">
        <authorList>
            <consortium name="Ensembl"/>
        </authorList>
    </citation>
    <scope>IDENTIFICATION</scope>
</reference>
<sequence length="791" mass="86513">MGEVRGFNSNTELQGSNMAYRKVRAGHGGPLHSRALENVELQATALELEWDMEKELEEPGGDRFQLEASVCHPVGNSSDGGDPDMEPIQPSISPRGRFERLEEDPDYMTHFTRPLPKSQWRTFCPLARYALLGAGLFILGLILGRYTHATPNQTSSPPPDNDLYQKILQDITAEKIQSHIRALNAVSTEDGELSRALYLFRQWTDLGLTNVYLANYSVLLSLPGSSPGTITDKASKKCYLPDGNACNTLNLETISSDQFFSFAAYSATGILEGEMIDVQYGSTRDLSQVNTSNQGTNRIALLKLGQAPLIYKLSLLADAGFVGVLTYVDPCDLPSQQSQEDKAFGITLNPGGDPSTPMDPSISGSYRELRKNLTSLFVQPIAASLARELLSGLPFERGSPCTRLSMSATSGRRNITLKIGTKAEYKTIYNVIGYLKGATNPDRYVLVGGRHGRWYQGNGAEWIGGAAVMTQIIASLTMQAKQGWQPDRTTLFCSWGGSEFGNIGSFEWGEENRVVLQSSAVAYVSLHHPVRGKGVLQSVTSPSLLQLISDIHKKFLNCSRGVSCPGPRISSMQTLGDGTFFANQLAVPTAEFAFQDTGTAEKTSFLHEALFPDDSSAELLDPFSGLYETVAKATGETILHLVSDPVLPFYPLDVALDVQNKLNDGKMGADELLAKAASLRESSAFFQSEMMRPANDPKERDPSHVRMLNDVLQNLERSFIIANPPPGFYRNILYGLDARAVQFSILKNADDVQSPSKFNQSLSLILNAINSAETLIRSGLDLFENDPNRAS</sequence>
<proteinExistence type="predicted"/>
<dbReference type="Gene3D" id="3.40.630.10">
    <property type="entry name" value="Zn peptidases"/>
    <property type="match status" value="1"/>
</dbReference>
<dbReference type="Ensembl" id="ENSPKIT00000031268.1">
    <property type="protein sequence ID" value="ENSPKIP00000007222.1"/>
    <property type="gene ID" value="ENSPKIG00000023179.1"/>
</dbReference>
<dbReference type="PANTHER" id="PTHR10404:SF32">
    <property type="entry name" value="INACTIVE N-ACETYLATED-ALPHA-LINKED ACIDIC DIPEPTIDASE-LIKE PROTEIN 2"/>
    <property type="match status" value="1"/>
</dbReference>
<dbReference type="SUPFAM" id="SSF47672">
    <property type="entry name" value="Transferrin receptor-like dimerisation domain"/>
    <property type="match status" value="1"/>
</dbReference>
<evidence type="ECO:0000313" key="1">
    <source>
        <dbReference type="Ensembl" id="ENSPKIP00000007222.1"/>
    </source>
</evidence>
<dbReference type="SUPFAM" id="SSF52025">
    <property type="entry name" value="PA domain"/>
    <property type="match status" value="1"/>
</dbReference>
<dbReference type="OrthoDB" id="5841748at2759"/>
<dbReference type="InterPro" id="IPR046450">
    <property type="entry name" value="PA_dom_sf"/>
</dbReference>
<dbReference type="PANTHER" id="PTHR10404">
    <property type="entry name" value="N-ACETYLATED-ALPHA-LINKED ACIDIC DIPEPTIDASE"/>
    <property type="match status" value="1"/>
</dbReference>
<protein>
    <submittedName>
        <fullName evidence="1">N-acetylated alpha-linked acidic dipeptidase like 2</fullName>
    </submittedName>
</protein>
<dbReference type="GeneTree" id="ENSGT01030000234598"/>
<dbReference type="Gene3D" id="3.50.30.30">
    <property type="match status" value="1"/>
</dbReference>
<dbReference type="Proteomes" id="UP000261540">
    <property type="component" value="Unplaced"/>
</dbReference>
<dbReference type="Gene3D" id="1.20.930.40">
    <property type="entry name" value="Transferrin receptor-like, dimerisation domain"/>
    <property type="match status" value="1"/>
</dbReference>
<dbReference type="SUPFAM" id="SSF53187">
    <property type="entry name" value="Zn-dependent exopeptidases"/>
    <property type="match status" value="1"/>
</dbReference>
<name>A0A3B3QKF7_9TELE</name>
<dbReference type="STRING" id="1676925.ENSPKIP00000007222"/>
<organism evidence="1 2">
    <name type="scientific">Paramormyrops kingsleyae</name>
    <dbReference type="NCBI Taxonomy" id="1676925"/>
    <lineage>
        <taxon>Eukaryota</taxon>
        <taxon>Metazoa</taxon>
        <taxon>Chordata</taxon>
        <taxon>Craniata</taxon>
        <taxon>Vertebrata</taxon>
        <taxon>Euteleostomi</taxon>
        <taxon>Actinopterygii</taxon>
        <taxon>Neopterygii</taxon>
        <taxon>Teleostei</taxon>
        <taxon>Osteoglossocephala</taxon>
        <taxon>Osteoglossomorpha</taxon>
        <taxon>Osteoglossiformes</taxon>
        <taxon>Mormyridae</taxon>
        <taxon>Paramormyrops</taxon>
    </lineage>
</organism>
<dbReference type="AlphaFoldDB" id="A0A3B3QKF7"/>
<keyword evidence="2" id="KW-1185">Reference proteome</keyword>
<dbReference type="InterPro" id="IPR039373">
    <property type="entry name" value="Peptidase_M28B"/>
</dbReference>